<feature type="region of interest" description="Disordered" evidence="3">
    <location>
        <begin position="1"/>
        <end position="171"/>
    </location>
</feature>
<organism evidence="5 6">
    <name type="scientific">Hyphopichia burtonii NRRL Y-1933</name>
    <dbReference type="NCBI Taxonomy" id="984485"/>
    <lineage>
        <taxon>Eukaryota</taxon>
        <taxon>Fungi</taxon>
        <taxon>Dikarya</taxon>
        <taxon>Ascomycota</taxon>
        <taxon>Saccharomycotina</taxon>
        <taxon>Pichiomycetes</taxon>
        <taxon>Debaryomycetaceae</taxon>
        <taxon>Hyphopichia</taxon>
    </lineage>
</organism>
<evidence type="ECO:0000313" key="5">
    <source>
        <dbReference type="EMBL" id="ODV67632.1"/>
    </source>
</evidence>
<feature type="compositionally biased region" description="Polar residues" evidence="3">
    <location>
        <begin position="145"/>
        <end position="171"/>
    </location>
</feature>
<feature type="compositionally biased region" description="Basic and acidic residues" evidence="3">
    <location>
        <begin position="67"/>
        <end position="99"/>
    </location>
</feature>
<accession>A0A1E4RK20</accession>
<feature type="domain" description="FAM192A/Fyv6 N-terminal" evidence="4">
    <location>
        <begin position="4"/>
        <end position="102"/>
    </location>
</feature>
<comment type="subcellular location">
    <subcellularLocation>
        <location evidence="1">Nucleus</location>
    </subcellularLocation>
</comment>
<feature type="compositionally biased region" description="Basic and acidic residues" evidence="3">
    <location>
        <begin position="34"/>
        <end position="60"/>
    </location>
</feature>
<evidence type="ECO:0000256" key="3">
    <source>
        <dbReference type="SAM" id="MobiDB-lite"/>
    </source>
</evidence>
<evidence type="ECO:0000256" key="2">
    <source>
        <dbReference type="ARBA" id="ARBA00023242"/>
    </source>
</evidence>
<dbReference type="AlphaFoldDB" id="A0A1E4RK20"/>
<evidence type="ECO:0000313" key="6">
    <source>
        <dbReference type="Proteomes" id="UP000095085"/>
    </source>
</evidence>
<dbReference type="GeneID" id="30995595"/>
<sequence>MPDFVKENELVKSEVGEQPRQGKADPEEGLAGENEERKTLRDQLKESREQKYKEYQENLESRNSSYKLDEKSARFYDQLKTKAKEDEMKAKDEEKEQLSRYRALKRNQDQQKHQPPLAKPILTPENTKISFKKRKVKSPTIESAEPNNNNKDSIQISNLLNGYSSSENESS</sequence>
<dbReference type="OrthoDB" id="4026176at2759"/>
<dbReference type="InterPro" id="IPR019331">
    <property type="entry name" value="FAM192A/Fyv6_N"/>
</dbReference>
<dbReference type="STRING" id="984485.A0A1E4RK20"/>
<feature type="compositionally biased region" description="Basic and acidic residues" evidence="3">
    <location>
        <begin position="1"/>
        <end position="26"/>
    </location>
</feature>
<keyword evidence="6" id="KW-1185">Reference proteome</keyword>
<dbReference type="Proteomes" id="UP000095085">
    <property type="component" value="Unassembled WGS sequence"/>
</dbReference>
<reference evidence="6" key="1">
    <citation type="submission" date="2016-05" db="EMBL/GenBank/DDBJ databases">
        <title>Comparative genomics of biotechnologically important yeasts.</title>
        <authorList>
            <consortium name="DOE Joint Genome Institute"/>
            <person name="Riley R."/>
            <person name="Haridas S."/>
            <person name="Wolfe K.H."/>
            <person name="Lopes M.R."/>
            <person name="Hittinger C.T."/>
            <person name="Goker M."/>
            <person name="Salamov A."/>
            <person name="Wisecaver J."/>
            <person name="Long T.M."/>
            <person name="Aerts A.L."/>
            <person name="Barry K."/>
            <person name="Choi C."/>
            <person name="Clum A."/>
            <person name="Coughlan A.Y."/>
            <person name="Deshpande S."/>
            <person name="Douglass A.P."/>
            <person name="Hanson S.J."/>
            <person name="Klenk H.-P."/>
            <person name="Labutti K."/>
            <person name="Lapidus A."/>
            <person name="Lindquist E."/>
            <person name="Lipzen A."/>
            <person name="Meier-Kolthoff J.P."/>
            <person name="Ohm R.A."/>
            <person name="Otillar R.P."/>
            <person name="Pangilinan J."/>
            <person name="Peng Y."/>
            <person name="Rokas A."/>
            <person name="Rosa C.A."/>
            <person name="Scheuner C."/>
            <person name="Sibirny A.A."/>
            <person name="Slot J.C."/>
            <person name="Stielow J.B."/>
            <person name="Sun H."/>
            <person name="Kurtzman C.P."/>
            <person name="Blackwell M."/>
            <person name="Grigoriev I.V."/>
            <person name="Jeffries T.W."/>
        </authorList>
    </citation>
    <scope>NUCLEOTIDE SEQUENCE [LARGE SCALE GENOMIC DNA]</scope>
    <source>
        <strain evidence="6">NRRL Y-1933</strain>
    </source>
</reference>
<dbReference type="RefSeq" id="XP_020076699.1">
    <property type="nucleotide sequence ID" value="XM_020221045.1"/>
</dbReference>
<keyword evidence="2" id="KW-0539">Nucleus</keyword>
<proteinExistence type="predicted"/>
<dbReference type="Pfam" id="PF10187">
    <property type="entry name" value="FAM192A_Fyv6_N"/>
    <property type="match status" value="1"/>
</dbReference>
<dbReference type="GO" id="GO:0005634">
    <property type="term" value="C:nucleus"/>
    <property type="evidence" value="ECO:0007669"/>
    <property type="project" value="UniProtKB-SubCell"/>
</dbReference>
<evidence type="ECO:0000259" key="4">
    <source>
        <dbReference type="Pfam" id="PF10187"/>
    </source>
</evidence>
<name>A0A1E4RK20_9ASCO</name>
<evidence type="ECO:0000256" key="1">
    <source>
        <dbReference type="ARBA" id="ARBA00004123"/>
    </source>
</evidence>
<dbReference type="EMBL" id="KV454540">
    <property type="protein sequence ID" value="ODV67632.1"/>
    <property type="molecule type" value="Genomic_DNA"/>
</dbReference>
<gene>
    <name evidence="5" type="ORF">HYPBUDRAFT_152491</name>
</gene>
<protein>
    <recommendedName>
        <fullName evidence="4">FAM192A/Fyv6 N-terminal domain-containing protein</fullName>
    </recommendedName>
</protein>